<accession>A0ABU5SUR3</accession>
<gene>
    <name evidence="1" type="ORF">VB739_06740</name>
</gene>
<name>A0ABU5SUR3_9CYAN</name>
<dbReference type="RefSeq" id="WP_323356325.1">
    <property type="nucleotide sequence ID" value="NZ_JAYGHY010000015.1"/>
</dbReference>
<comment type="caution">
    <text evidence="1">The sequence shown here is derived from an EMBL/GenBank/DDBJ whole genome shotgun (WGS) entry which is preliminary data.</text>
</comment>
<protein>
    <submittedName>
        <fullName evidence="1">Uncharacterized protein</fullName>
    </submittedName>
</protein>
<reference evidence="1 2" key="1">
    <citation type="submission" date="2023-12" db="EMBL/GenBank/DDBJ databases">
        <title>Baltic Sea Cyanobacteria.</title>
        <authorList>
            <person name="Delbaje E."/>
            <person name="Fewer D.P."/>
            <person name="Shishido T.K."/>
        </authorList>
    </citation>
    <scope>NUCLEOTIDE SEQUENCE [LARGE SCALE GENOMIC DNA]</scope>
    <source>
        <strain evidence="1 2">UHCC 0281</strain>
    </source>
</reference>
<evidence type="ECO:0000313" key="1">
    <source>
        <dbReference type="EMBL" id="MEA5442244.1"/>
    </source>
</evidence>
<proteinExistence type="predicted"/>
<evidence type="ECO:0000313" key="2">
    <source>
        <dbReference type="Proteomes" id="UP001302329"/>
    </source>
</evidence>
<organism evidence="1 2">
    <name type="scientific">Cyanobium gracile UHCC 0281</name>
    <dbReference type="NCBI Taxonomy" id="3110309"/>
    <lineage>
        <taxon>Bacteria</taxon>
        <taxon>Bacillati</taxon>
        <taxon>Cyanobacteriota</taxon>
        <taxon>Cyanophyceae</taxon>
        <taxon>Synechococcales</taxon>
        <taxon>Prochlorococcaceae</taxon>
        <taxon>Cyanobium</taxon>
    </lineage>
</organism>
<keyword evidence="2" id="KW-1185">Reference proteome</keyword>
<dbReference type="EMBL" id="JAYGHY010000015">
    <property type="protein sequence ID" value="MEA5442244.1"/>
    <property type="molecule type" value="Genomic_DNA"/>
</dbReference>
<sequence length="88" mass="9242">MTVSNPTAPVTLTLDAPLRARSSVSPLSDPTARQRLLLQAATLNEQARVAATGGDLETSARAILVALDCERRAGGLGLQVLQLIKPRP</sequence>
<dbReference type="Proteomes" id="UP001302329">
    <property type="component" value="Unassembled WGS sequence"/>
</dbReference>